<proteinExistence type="predicted"/>
<reference evidence="1 2" key="1">
    <citation type="journal article" date="2016" name="Nat. Commun.">
        <title>Thousands of microbial genomes shed light on interconnected biogeochemical processes in an aquifer system.</title>
        <authorList>
            <person name="Anantharaman K."/>
            <person name="Brown C.T."/>
            <person name="Hug L.A."/>
            <person name="Sharon I."/>
            <person name="Castelle C.J."/>
            <person name="Probst A.J."/>
            <person name="Thomas B.C."/>
            <person name="Singh A."/>
            <person name="Wilkins M.J."/>
            <person name="Karaoz U."/>
            <person name="Brodie E.L."/>
            <person name="Williams K.H."/>
            <person name="Hubbard S.S."/>
            <person name="Banfield J.F."/>
        </authorList>
    </citation>
    <scope>NUCLEOTIDE SEQUENCE [LARGE SCALE GENOMIC DNA]</scope>
</reference>
<protein>
    <recommendedName>
        <fullName evidence="3">Prepilin-type N-terminal cleavage/methylation domain-containing protein</fullName>
    </recommendedName>
</protein>
<dbReference type="EMBL" id="MHTM01000048">
    <property type="protein sequence ID" value="OHA60586.1"/>
    <property type="molecule type" value="Genomic_DNA"/>
</dbReference>
<evidence type="ECO:0008006" key="3">
    <source>
        <dbReference type="Google" id="ProtNLM"/>
    </source>
</evidence>
<dbReference type="Proteomes" id="UP000177140">
    <property type="component" value="Unassembled WGS sequence"/>
</dbReference>
<dbReference type="AlphaFoldDB" id="A0A1G2QJ75"/>
<comment type="caution">
    <text evidence="1">The sequence shown here is derived from an EMBL/GenBank/DDBJ whole genome shotgun (WGS) entry which is preliminary data.</text>
</comment>
<gene>
    <name evidence="1" type="ORF">A2556_00260</name>
</gene>
<name>A0A1G2QJ75_9BACT</name>
<accession>A0A1G2QJ75</accession>
<organism evidence="1 2">
    <name type="scientific">Candidatus Vogelbacteria bacterium RIFOXYD2_FULL_44_9</name>
    <dbReference type="NCBI Taxonomy" id="1802441"/>
    <lineage>
        <taxon>Bacteria</taxon>
        <taxon>Candidatus Vogeliibacteriota</taxon>
    </lineage>
</organism>
<evidence type="ECO:0000313" key="2">
    <source>
        <dbReference type="Proteomes" id="UP000177140"/>
    </source>
</evidence>
<sequence>MFNLKKKNRGFTMIEAFVAITVLLVAVLGPLTLITRAIIDGNYAKYQVTASFLMQEGLDLAVARAAELSDSDNISVLDENCLTLCRISADVNGNILIESTSDLNLYTDGDGTYSHNSSGGTKTIFSRKIWFEDVSDGSSRSDPIPGDLLIGKKVFVQLDWAYHGLSRSQIATTIVYE</sequence>
<evidence type="ECO:0000313" key="1">
    <source>
        <dbReference type="EMBL" id="OHA60586.1"/>
    </source>
</evidence>